<organism evidence="8 9">
    <name type="scientific">Streptantibioticus parmotrematis</name>
    <dbReference type="NCBI Taxonomy" id="2873249"/>
    <lineage>
        <taxon>Bacteria</taxon>
        <taxon>Bacillati</taxon>
        <taxon>Actinomycetota</taxon>
        <taxon>Actinomycetes</taxon>
        <taxon>Kitasatosporales</taxon>
        <taxon>Streptomycetaceae</taxon>
        <taxon>Streptantibioticus</taxon>
    </lineage>
</organism>
<keyword evidence="3" id="KW-0479">Metal-binding</keyword>
<dbReference type="Gene3D" id="3.30.2020.30">
    <property type="match status" value="1"/>
</dbReference>
<evidence type="ECO:0000256" key="5">
    <source>
        <dbReference type="ARBA" id="ARBA00023002"/>
    </source>
</evidence>
<accession>A0ABS7QUY2</accession>
<dbReference type="RefSeq" id="WP_222979781.1">
    <property type="nucleotide sequence ID" value="NZ_JAINVZ010000013.1"/>
</dbReference>
<evidence type="ECO:0000313" key="8">
    <source>
        <dbReference type="EMBL" id="MBY8887020.1"/>
    </source>
</evidence>
<gene>
    <name evidence="8" type="ORF">K7472_19495</name>
</gene>
<dbReference type="PANTHER" id="PTHR10696:SF25">
    <property type="entry name" value="OXIDOREDUCTASE AIM17-RELATED"/>
    <property type="match status" value="1"/>
</dbReference>
<dbReference type="Gene3D" id="3.60.130.10">
    <property type="entry name" value="Clavaminate synthase-like"/>
    <property type="match status" value="1"/>
</dbReference>
<keyword evidence="5" id="KW-0560">Oxidoreductase</keyword>
<sequence length="361" mass="41198">MSTLIEVGDHRFHPLWLRDNCLCPECREPASFQKLLDLGRLPGLPTARRWEVTDGTLVVDWVGTPEHRSVFPLEWLSVHAHDQPASRGDKSMEPWDATTWLTSPPAWHEIQDCDPEGGPWADDLVRFGIAFLANVTSEELDAFATKVGPPFVTEFGRVVAVEAVRDADDLALSGAELSVHTDFSAHMHSPPLLQFMLCEAQDPGGGESVFVDGFQVAERFRSKNPRYFEMLVRTPINFQQFYGDHHLFHQRRRPVLELGEDGSVSGVFFGHSHACNWRIAPDDVELYYAAYHAFFGCLKNPANQLRLQLEAGQCVLLRNGRLLHGRGAYDPRAGRKLITQWTSWEYFASRRRYHRYKHLYQ</sequence>
<comment type="cofactor">
    <cofactor evidence="1">
        <name>Fe(2+)</name>
        <dbReference type="ChEBI" id="CHEBI:29033"/>
    </cofactor>
</comment>
<evidence type="ECO:0000256" key="6">
    <source>
        <dbReference type="ARBA" id="ARBA00023004"/>
    </source>
</evidence>
<comment type="similarity">
    <text evidence="2">Belongs to the gamma-BBH/TMLD family.</text>
</comment>
<protein>
    <submittedName>
        <fullName evidence="8">TauD/TfdA family dioxygenase</fullName>
    </submittedName>
</protein>
<dbReference type="InterPro" id="IPR050411">
    <property type="entry name" value="AlphaKG_dependent_hydroxylases"/>
</dbReference>
<dbReference type="PANTHER" id="PTHR10696">
    <property type="entry name" value="GAMMA-BUTYROBETAINE HYDROXYLASE-RELATED"/>
    <property type="match status" value="1"/>
</dbReference>
<evidence type="ECO:0000256" key="1">
    <source>
        <dbReference type="ARBA" id="ARBA00001954"/>
    </source>
</evidence>
<evidence type="ECO:0000256" key="2">
    <source>
        <dbReference type="ARBA" id="ARBA00008654"/>
    </source>
</evidence>
<dbReference type="InterPro" id="IPR042098">
    <property type="entry name" value="TauD-like_sf"/>
</dbReference>
<dbReference type="EMBL" id="JAINVZ010000013">
    <property type="protein sequence ID" value="MBY8887020.1"/>
    <property type="molecule type" value="Genomic_DNA"/>
</dbReference>
<dbReference type="GO" id="GO:0051213">
    <property type="term" value="F:dioxygenase activity"/>
    <property type="evidence" value="ECO:0007669"/>
    <property type="project" value="UniProtKB-KW"/>
</dbReference>
<name>A0ABS7QUY2_9ACTN</name>
<comment type="caution">
    <text evidence="8">The sequence shown here is derived from an EMBL/GenBank/DDBJ whole genome shotgun (WGS) entry which is preliminary data.</text>
</comment>
<evidence type="ECO:0000313" key="9">
    <source>
        <dbReference type="Proteomes" id="UP001198565"/>
    </source>
</evidence>
<proteinExistence type="inferred from homology"/>
<dbReference type="Proteomes" id="UP001198565">
    <property type="component" value="Unassembled WGS sequence"/>
</dbReference>
<dbReference type="SUPFAM" id="SSF51197">
    <property type="entry name" value="Clavaminate synthase-like"/>
    <property type="match status" value="1"/>
</dbReference>
<dbReference type="InterPro" id="IPR038492">
    <property type="entry name" value="GBBH-like_N_sf"/>
</dbReference>
<evidence type="ECO:0000259" key="7">
    <source>
        <dbReference type="Pfam" id="PF02668"/>
    </source>
</evidence>
<dbReference type="Pfam" id="PF02668">
    <property type="entry name" value="TauD"/>
    <property type="match status" value="1"/>
</dbReference>
<keyword evidence="4 8" id="KW-0223">Dioxygenase</keyword>
<evidence type="ECO:0000256" key="3">
    <source>
        <dbReference type="ARBA" id="ARBA00022723"/>
    </source>
</evidence>
<dbReference type="InterPro" id="IPR003819">
    <property type="entry name" value="TauD/TfdA-like"/>
</dbReference>
<keyword evidence="6" id="KW-0408">Iron</keyword>
<feature type="domain" description="TauD/TfdA-like" evidence="7">
    <location>
        <begin position="110"/>
        <end position="337"/>
    </location>
</feature>
<reference evidence="8 9" key="1">
    <citation type="submission" date="2021-08" db="EMBL/GenBank/DDBJ databases">
        <title>Streptomyces sp. PTM05 isolated from lichen.</title>
        <authorList>
            <person name="Somphong A."/>
            <person name="Phongsopitanun W."/>
            <person name="Tanasupawat S."/>
        </authorList>
    </citation>
    <scope>NUCLEOTIDE SEQUENCE [LARGE SCALE GENOMIC DNA]</scope>
    <source>
        <strain evidence="8 9">Ptm05</strain>
    </source>
</reference>
<evidence type="ECO:0000256" key="4">
    <source>
        <dbReference type="ARBA" id="ARBA00022964"/>
    </source>
</evidence>
<keyword evidence="9" id="KW-1185">Reference proteome</keyword>